<reference evidence="2 4" key="1">
    <citation type="journal article" date="2014" name="Genome Biol. Evol.">
        <title>The secreted proteins of Achlya hypogyna and Thraustotheca clavata identify the ancestral oomycete secretome and reveal gene acquisitions by horizontal gene transfer.</title>
        <authorList>
            <person name="Misner I."/>
            <person name="Blouin N."/>
            <person name="Leonard G."/>
            <person name="Richards T.A."/>
            <person name="Lane C.E."/>
        </authorList>
    </citation>
    <scope>NUCLEOTIDE SEQUENCE</scope>
    <source>
        <strain evidence="2 4">ATCC 48635</strain>
    </source>
</reference>
<dbReference type="InterPro" id="IPR021243">
    <property type="entry name" value="DUF2804"/>
</dbReference>
<feature type="signal peptide" evidence="1">
    <location>
        <begin position="1"/>
        <end position="30"/>
    </location>
</feature>
<keyword evidence="1" id="KW-0732">Signal</keyword>
<evidence type="ECO:0000313" key="2">
    <source>
        <dbReference type="EMBL" id="AIG55948.1"/>
    </source>
</evidence>
<evidence type="ECO:0000256" key="1">
    <source>
        <dbReference type="SAM" id="SignalP"/>
    </source>
</evidence>
<dbReference type="PANTHER" id="PTHR35868">
    <property type="entry name" value="DUF2804 DOMAIN-CONTAINING PROTEIN-RELATED"/>
    <property type="match status" value="1"/>
</dbReference>
<dbReference type="EMBL" id="KM038487">
    <property type="protein sequence ID" value="AIG55948.1"/>
    <property type="molecule type" value="Genomic_DNA"/>
</dbReference>
<protein>
    <submittedName>
        <fullName evidence="2">Secreted protein</fullName>
    </submittedName>
</protein>
<sequence length="394" mass="41988">MLPTRPLLIGVTAAAIALLLAPTSYAPTTATHFPAHAPLHTTAPPALWGDGRYAFGRYKAAVDNLLFHSEQPTSGLAHFPARLQTKHWHYSSVDAGPIFVALAFVQLQYVADIFLYVVDKKSGTKFEFTDRLFGGFGLTFAASSIDAAQCTRYRDAVSACFDGTAWRLQADVAVVSHAGEVRPLELDVAIAGDGEALTLLYPLADDPLRPAYVHKAAGAAARGVVTLGDEAHAVTRGLGAIDWTKSMALRQTSWHWASASFLDADNVTAVGINLSKLVYDVDGASQENALWVDGRVCPLGGVAFAIPADKSARWRITSTAPSATDAVELTFTPAGARADDAGVPFVIESRFVQPYGTFNGRVVCSTQDGNGTTVVHTIDVVDAFGVVEDHFALW</sequence>
<keyword evidence="4" id="KW-1185">Reference proteome</keyword>
<dbReference type="PANTHER" id="PTHR35868:SF4">
    <property type="entry name" value="DUF2804 DOMAIN-CONTAINING PROTEIN"/>
    <property type="match status" value="1"/>
</dbReference>
<accession>A0A0A7CN97</accession>
<gene>
    <name evidence="3" type="ORF">ACHHYP_04051</name>
</gene>
<dbReference type="Pfam" id="PF10974">
    <property type="entry name" value="DUF2804"/>
    <property type="match status" value="1"/>
</dbReference>
<evidence type="ECO:0000313" key="4">
    <source>
        <dbReference type="Proteomes" id="UP000243579"/>
    </source>
</evidence>
<organism evidence="2">
    <name type="scientific">Achlya hypogyna</name>
    <name type="common">Oomycete</name>
    <name type="synonym">Protoachlya hypogyna</name>
    <dbReference type="NCBI Taxonomy" id="1202772"/>
    <lineage>
        <taxon>Eukaryota</taxon>
        <taxon>Sar</taxon>
        <taxon>Stramenopiles</taxon>
        <taxon>Oomycota</taxon>
        <taxon>Saprolegniomycetes</taxon>
        <taxon>Saprolegniales</taxon>
        <taxon>Achlyaceae</taxon>
        <taxon>Achlya</taxon>
    </lineage>
</organism>
<dbReference type="OrthoDB" id="4083947at2759"/>
<evidence type="ECO:0000313" key="3">
    <source>
        <dbReference type="EMBL" id="OQR92119.1"/>
    </source>
</evidence>
<dbReference type="AlphaFoldDB" id="A0A0A7CN97"/>
<feature type="chain" id="PRO_5002038131" evidence="1">
    <location>
        <begin position="31"/>
        <end position="394"/>
    </location>
</feature>
<name>A0A0A7CN97_ACHHY</name>
<dbReference type="EMBL" id="JNBR01000480">
    <property type="protein sequence ID" value="OQR92119.1"/>
    <property type="molecule type" value="Genomic_DNA"/>
</dbReference>
<proteinExistence type="predicted"/>
<dbReference type="Proteomes" id="UP000243579">
    <property type="component" value="Unassembled WGS sequence"/>
</dbReference>